<evidence type="ECO:0000313" key="2">
    <source>
        <dbReference type="Proteomes" id="UP000316614"/>
    </source>
</evidence>
<dbReference type="EMBL" id="CP041253">
    <property type="protein sequence ID" value="QDH77820.1"/>
    <property type="molecule type" value="Genomic_DNA"/>
</dbReference>
<name>A0A514CDH2_9BACT</name>
<dbReference type="KEGG" id="echi:FKX85_01665"/>
<dbReference type="Proteomes" id="UP000316614">
    <property type="component" value="Chromosome"/>
</dbReference>
<proteinExistence type="predicted"/>
<accession>A0A514CDH2</accession>
<dbReference type="AlphaFoldDB" id="A0A514CDH2"/>
<dbReference type="RefSeq" id="WP_141613084.1">
    <property type="nucleotide sequence ID" value="NZ_CP041253.1"/>
</dbReference>
<gene>
    <name evidence="1" type="ORF">FKX85_01665</name>
</gene>
<organism evidence="1 2">
    <name type="scientific">Echinicola soli</name>
    <dbReference type="NCBI Taxonomy" id="2591634"/>
    <lineage>
        <taxon>Bacteria</taxon>
        <taxon>Pseudomonadati</taxon>
        <taxon>Bacteroidota</taxon>
        <taxon>Cytophagia</taxon>
        <taxon>Cytophagales</taxon>
        <taxon>Cyclobacteriaceae</taxon>
        <taxon>Echinicola</taxon>
    </lineage>
</organism>
<keyword evidence="2" id="KW-1185">Reference proteome</keyword>
<dbReference type="OrthoDB" id="1491962at2"/>
<sequence length="193" mass="22254">MKFVDDILKKLFADKNTALTHKENFVQEEGEVKALLNWMESPEGKDVFELIYNNYHHQKNGEETVPELQVFRSPYANGIAISYDLPLNSETFSRLFFAFGQRIVALGYERVSLDRTIQEKASGVNTTEKQYLKPKATFTAERTDQLFGNVAIEKVSVNHKPQMIKILVTVYSDRLYTKARSFESFIEAIFNPQ</sequence>
<reference evidence="1 2" key="1">
    <citation type="submission" date="2019-06" db="EMBL/GenBank/DDBJ databases">
        <title>Echinicola alkalisoli sp. nov. isolated from saline soil.</title>
        <authorList>
            <person name="Sun J.-Q."/>
            <person name="Xu L."/>
        </authorList>
    </citation>
    <scope>NUCLEOTIDE SEQUENCE [LARGE SCALE GENOMIC DNA]</scope>
    <source>
        <strain evidence="1 2">LN3S3</strain>
    </source>
</reference>
<protein>
    <submittedName>
        <fullName evidence="1">Uncharacterized protein</fullName>
    </submittedName>
</protein>
<evidence type="ECO:0000313" key="1">
    <source>
        <dbReference type="EMBL" id="QDH77820.1"/>
    </source>
</evidence>